<proteinExistence type="predicted"/>
<evidence type="ECO:0000313" key="1">
    <source>
        <dbReference type="EMBL" id="KAK3060037.1"/>
    </source>
</evidence>
<name>A0ACC3D0J4_9PEZI</name>
<dbReference type="EMBL" id="JAWDJW010008905">
    <property type="protein sequence ID" value="KAK3060037.1"/>
    <property type="molecule type" value="Genomic_DNA"/>
</dbReference>
<keyword evidence="2" id="KW-1185">Reference proteome</keyword>
<organism evidence="1 2">
    <name type="scientific">Coniosporium uncinatum</name>
    <dbReference type="NCBI Taxonomy" id="93489"/>
    <lineage>
        <taxon>Eukaryota</taxon>
        <taxon>Fungi</taxon>
        <taxon>Dikarya</taxon>
        <taxon>Ascomycota</taxon>
        <taxon>Pezizomycotina</taxon>
        <taxon>Dothideomycetes</taxon>
        <taxon>Dothideomycetes incertae sedis</taxon>
        <taxon>Coniosporium</taxon>
    </lineage>
</organism>
<accession>A0ACC3D0J4</accession>
<gene>
    <name evidence="1" type="ORF">LTS18_009487</name>
</gene>
<protein>
    <submittedName>
        <fullName evidence="1">Uncharacterized protein</fullName>
    </submittedName>
</protein>
<sequence>MTVRLGEATAWQIEKLWDRFYAEEDPNGEGKQRFMTRVKELGLVDTASPAAFQGLFLYHKDDVEGAISAAEALAAQKQR</sequence>
<comment type="caution">
    <text evidence="1">The sequence shown here is derived from an EMBL/GenBank/DDBJ whole genome shotgun (WGS) entry which is preliminary data.</text>
</comment>
<evidence type="ECO:0000313" key="2">
    <source>
        <dbReference type="Proteomes" id="UP001186974"/>
    </source>
</evidence>
<dbReference type="Proteomes" id="UP001186974">
    <property type="component" value="Unassembled WGS sequence"/>
</dbReference>
<reference evidence="1" key="1">
    <citation type="submission" date="2024-09" db="EMBL/GenBank/DDBJ databases">
        <title>Black Yeasts Isolated from many extreme environments.</title>
        <authorList>
            <person name="Coleine C."/>
            <person name="Stajich J.E."/>
            <person name="Selbmann L."/>
        </authorList>
    </citation>
    <scope>NUCLEOTIDE SEQUENCE</scope>
    <source>
        <strain evidence="1">CCFEE 5737</strain>
    </source>
</reference>